<feature type="transmembrane region" description="Helical" evidence="2">
    <location>
        <begin position="621"/>
        <end position="644"/>
    </location>
</feature>
<feature type="compositionally biased region" description="Polar residues" evidence="1">
    <location>
        <begin position="420"/>
        <end position="442"/>
    </location>
</feature>
<gene>
    <name evidence="3" type="ORF">PCHDS_000513800</name>
</gene>
<feature type="compositionally biased region" description="Basic and acidic residues" evidence="1">
    <location>
        <begin position="266"/>
        <end position="278"/>
    </location>
</feature>
<reference evidence="3" key="1">
    <citation type="submission" date="2016-08" db="EMBL/GenBank/DDBJ databases">
        <authorList>
            <consortium name="Pathogen Informatics"/>
        </authorList>
    </citation>
    <scope>NUCLEOTIDE SEQUENCE</scope>
    <source>
        <strain evidence="3">DS</strain>
    </source>
</reference>
<feature type="compositionally biased region" description="Basic and acidic residues" evidence="1">
    <location>
        <begin position="297"/>
        <end position="321"/>
    </location>
</feature>
<feature type="region of interest" description="Disordered" evidence="1">
    <location>
        <begin position="253"/>
        <end position="485"/>
    </location>
</feature>
<keyword evidence="2" id="KW-0472">Membrane</keyword>
<feature type="compositionally biased region" description="Low complexity" evidence="1">
    <location>
        <begin position="567"/>
        <end position="577"/>
    </location>
</feature>
<dbReference type="Pfam" id="PF06022">
    <property type="entry name" value="Cir_Bir_Yir"/>
    <property type="match status" value="1"/>
</dbReference>
<feature type="compositionally biased region" description="Polar residues" evidence="1">
    <location>
        <begin position="322"/>
        <end position="333"/>
    </location>
</feature>
<evidence type="ECO:0000256" key="2">
    <source>
        <dbReference type="SAM" id="Phobius"/>
    </source>
</evidence>
<dbReference type="InterPro" id="IPR006477">
    <property type="entry name" value="Yir_bir_cir"/>
</dbReference>
<sequence length="806" mass="92007">MDAKLCNLFINVDNLFTHGTVNINKFNNSYKSFCPKRGCNTNYDRIGALCDYLLAELPTNYDKQNGDNNVNQNYEFIFMWLADKFLKVSDDYSFSLNDYYEELVVNRGGNFNCWEKLDNKMYFKDSNIILMARFYYLFKDICNALLENEKSELDIKKIKEIDRNCYLSYYFLNQRVSGCSPYAQLLIDLKKTYDEYKKLIIKKIQTNKRESIKLSDFPPLSNNKNNQPELTFDNTGCKLVHFLLQKPSTKYKPKKILRVPKSSSNGEKKHKESKKETQKPTNNDTKPSAKNNIQQSTKEETKQSIKKENKPSEPKEPEPKTSDISQKSDSQVQILPKLSQEIQKVSQDNNPLSEDAKDTSKNMESISENHVNEPEIAKNISKMDLSLSETPPIQEHNVPLSPSSEPTDEKIPVKPENNAVEYTNKTIEPANITQDLSDSLPDNESELTKRTKRSISPEKSQNQEENPESPPTDSLSLETSESESSNIENIIDYSVSCFKTYSSLFNDTVNKIEDHIHDMVISKINDITDKIPKYQQIIQKVGSAIEKIQIVNDHQEEPGNSQKEQVEQPTPAQTQTKTTEKNPGSLCGMSPKLVTEPGNNVMGLSGNINKLLSFNFEGRKVAIMALMAVSIPIVLAIMYKYLYYGCGKNSKKKKIVKKIINSHNEKRKVKKIINPIDGKRTLKTVINPIDGNNTANTIISPIDVKRTLKTVMNSIDEENTANTITSPNYEEKNVKTIINSDCGKKTTIVIINSYDEKDVTIQSVKSSSPKTTSLNRYKHIFANPVPFINLFFLLIFFVYKRKYNFL</sequence>
<dbReference type="AlphaFoldDB" id="A0A1C6WGP8"/>
<keyword evidence="2" id="KW-0812">Transmembrane</keyword>
<name>A0A1C6WGP8_PLACE</name>
<evidence type="ECO:0000313" key="3">
    <source>
        <dbReference type="EMBL" id="SCL87011.1"/>
    </source>
</evidence>
<evidence type="ECO:0000256" key="1">
    <source>
        <dbReference type="SAM" id="MobiDB-lite"/>
    </source>
</evidence>
<dbReference type="EMBL" id="FMIN01000206">
    <property type="protein sequence ID" value="SCL87011.1"/>
    <property type="molecule type" value="Genomic_DNA"/>
</dbReference>
<accession>A0A1C6WGP8</accession>
<feature type="compositionally biased region" description="Polar residues" evidence="1">
    <location>
        <begin position="340"/>
        <end position="352"/>
    </location>
</feature>
<feature type="region of interest" description="Disordered" evidence="1">
    <location>
        <begin position="555"/>
        <end position="588"/>
    </location>
</feature>
<organism evidence="3">
    <name type="scientific">Plasmodium chabaudi adami</name>
    <dbReference type="NCBI Taxonomy" id="5826"/>
    <lineage>
        <taxon>Eukaryota</taxon>
        <taxon>Sar</taxon>
        <taxon>Alveolata</taxon>
        <taxon>Apicomplexa</taxon>
        <taxon>Aconoidasida</taxon>
        <taxon>Haemosporida</taxon>
        <taxon>Plasmodiidae</taxon>
        <taxon>Plasmodium</taxon>
        <taxon>Plasmodium (Vinckeia)</taxon>
    </lineage>
</organism>
<feature type="compositionally biased region" description="Low complexity" evidence="1">
    <location>
        <begin position="472"/>
        <end position="485"/>
    </location>
</feature>
<dbReference type="Proteomes" id="UP000507536">
    <property type="component" value="Unassembled WGS sequence"/>
</dbReference>
<protein>
    <submittedName>
        <fullName evidence="3">CIR protein</fullName>
    </submittedName>
</protein>
<feature type="transmembrane region" description="Helical" evidence="2">
    <location>
        <begin position="780"/>
        <end position="799"/>
    </location>
</feature>
<proteinExistence type="predicted"/>
<keyword evidence="2" id="KW-1133">Transmembrane helix</keyword>
<feature type="compositionally biased region" description="Polar residues" evidence="1">
    <location>
        <begin position="280"/>
        <end position="296"/>
    </location>
</feature>